<dbReference type="SUPFAM" id="SSF56954">
    <property type="entry name" value="Outer membrane efflux proteins (OEP)"/>
    <property type="match status" value="1"/>
</dbReference>
<evidence type="ECO:0000256" key="1">
    <source>
        <dbReference type="ARBA" id="ARBA00007613"/>
    </source>
</evidence>
<accession>A0ABQ1JDN8</accession>
<gene>
    <name evidence="3" type="ORF">GCM10010833_21350</name>
</gene>
<dbReference type="InterPro" id="IPR003423">
    <property type="entry name" value="OMP_efflux"/>
</dbReference>
<dbReference type="Proteomes" id="UP000614261">
    <property type="component" value="Unassembled WGS sequence"/>
</dbReference>
<dbReference type="Pfam" id="PF02321">
    <property type="entry name" value="OEP"/>
    <property type="match status" value="1"/>
</dbReference>
<keyword evidence="2" id="KW-0732">Signal</keyword>
<evidence type="ECO:0000256" key="2">
    <source>
        <dbReference type="SAM" id="SignalP"/>
    </source>
</evidence>
<dbReference type="EMBL" id="BMGD01000003">
    <property type="protein sequence ID" value="GGB65914.1"/>
    <property type="molecule type" value="Genomic_DNA"/>
</dbReference>
<dbReference type="RefSeq" id="WP_188514375.1">
    <property type="nucleotide sequence ID" value="NZ_BMGD01000003.1"/>
</dbReference>
<protein>
    <recommendedName>
        <fullName evidence="5">Transporter</fullName>
    </recommendedName>
</protein>
<organism evidence="3 4">
    <name type="scientific">Blastomonas aquatica</name>
    <dbReference type="NCBI Taxonomy" id="1510276"/>
    <lineage>
        <taxon>Bacteria</taxon>
        <taxon>Pseudomonadati</taxon>
        <taxon>Pseudomonadota</taxon>
        <taxon>Alphaproteobacteria</taxon>
        <taxon>Sphingomonadales</taxon>
        <taxon>Sphingomonadaceae</taxon>
        <taxon>Blastomonas</taxon>
    </lineage>
</organism>
<feature type="signal peptide" evidence="2">
    <location>
        <begin position="1"/>
        <end position="20"/>
    </location>
</feature>
<feature type="chain" id="PRO_5046179814" description="Transporter" evidence="2">
    <location>
        <begin position="21"/>
        <end position="411"/>
    </location>
</feature>
<evidence type="ECO:0000313" key="4">
    <source>
        <dbReference type="Proteomes" id="UP000614261"/>
    </source>
</evidence>
<comment type="similarity">
    <text evidence="1">Belongs to the outer membrane factor (OMF) (TC 1.B.17) family.</text>
</comment>
<keyword evidence="4" id="KW-1185">Reference proteome</keyword>
<evidence type="ECO:0000313" key="3">
    <source>
        <dbReference type="EMBL" id="GGB65914.1"/>
    </source>
</evidence>
<name>A0ABQ1JDN8_9SPHN</name>
<sequence length="411" mass="44331">MIRSLIAAAALLGTSATALAQTGLPSDPQVQIALEEHPMVLAAKARVEVARADIRALRAGTQEFSVTTSVMQRSVDREGRFTEFDASISRPIRLPGKAALDRKAGEFGLIAAENRMEDAKHQAALLLAELWWDWLGSSAEEAVDRQAAVNLDRSLTSVKRRAELRDASPLEVDQAAAALGSARLQAEQAAGRAALARARLTSQFPGLVLPQAAQELPLPELPQTGLPVLRNLVIQRSHEIFAARAEADRVQALADRARRDRFADPTIGVRAFSERDGMESGLGLIATIPLGGSHRSAIADRASSEAVAVAAEAAAVGFDVREMADGDLVNANSAWQAWLRSREGAKAQVDAVLKMRRGYDLGAIDLADLLLAERQTHDMFRAEILARTQALRAISRIMIDSHSIWIGDDDQ</sequence>
<evidence type="ECO:0008006" key="5">
    <source>
        <dbReference type="Google" id="ProtNLM"/>
    </source>
</evidence>
<reference evidence="4" key="1">
    <citation type="journal article" date="2019" name="Int. J. Syst. Evol. Microbiol.">
        <title>The Global Catalogue of Microorganisms (GCM) 10K type strain sequencing project: providing services to taxonomists for standard genome sequencing and annotation.</title>
        <authorList>
            <consortium name="The Broad Institute Genomics Platform"/>
            <consortium name="The Broad Institute Genome Sequencing Center for Infectious Disease"/>
            <person name="Wu L."/>
            <person name="Ma J."/>
        </authorList>
    </citation>
    <scope>NUCLEOTIDE SEQUENCE [LARGE SCALE GENOMIC DNA]</scope>
    <source>
        <strain evidence="4">CGMCC 1.12851</strain>
    </source>
</reference>
<proteinExistence type="inferred from homology"/>
<dbReference type="Gene3D" id="1.20.1600.10">
    <property type="entry name" value="Outer membrane efflux proteins (OEP)"/>
    <property type="match status" value="1"/>
</dbReference>
<comment type="caution">
    <text evidence="3">The sequence shown here is derived from an EMBL/GenBank/DDBJ whole genome shotgun (WGS) entry which is preliminary data.</text>
</comment>